<sequence>MTKSPAIGLASFIEDQISDHFLRLHGYLQTSEQLLKNRLYEWNDNLRQNLNDFQNTLQKIELSLTDVHNQASAIKCFEGIDVPKLIERMNKYADSPCHILEHQELLSTIKFKINPIFDAVATHVELILPEEPLFELVGTSQLPEEFVLEPIPDDISSLDITSTDTIMVPETSSSSKSPISLNATETDNLNESFANTSTTFEKGTTERVMVTHINSPADFYVIRDRHIKDLEKIEKYIDNIAEEYPVPDKIEMNKIYMVESYVRDKWLRGRVGQGIEETSEGTNNESTYEVYFIDHGFIEEEMTIDRFRSINETDSKRLGNLPPAVLRCTLSEIAPINNIWDDETIDVFKQMVQGQQLMMRVLHSANNIYTVDLQKYNSSNKLVSLHDWLIDSEYAKPTTYYKLKRMNPLSAQHFYYEDLPLNEYSVVTICYVESPSCIYVKKELNGAFEDMIHEFNREYKEELKQRNLSILNPEYGTAVAVQDGENFWHRGIITKVITEKKEVQVLLVDYGSTVTCSYNKISCLPSRYCQCHAQAIKVCMCDILPIDGQNWSIDTANYLKINLEHKLVRVFPFEKTNELYKVHIYLVNNTNVNGHLVLNKYAMPTGNRPLEATSNRDIKLKRAEKKKEKDWEKKQRAKDISSNAVPVVQKSKAKNSHKEKEEPDEFNIRVKINKIINPDSIYVSIPRTDRDYQEMNKKLQKFYDKNAAKKWHGKLELNYHYCVYSVKDQQYHRAQWIAPSEEDPENKAKMLLHDIAEVEDIEIKHIEPLDIQFFAPPKRTFKIKLAGIAPVGGSNVWQSSSCQKLEEIINSSGENKYYITLVGDFKDGECIPVNLTVRCNITPGPLDPNRKESFSVAKRLIEAGLALPIRGYQETPQLSIELLKRLIIYHHGREDEASLQLNQEEILDISSSKVNGVNNTNNENDADVFIDSEGEIDNADKFDEKISSDFDSSYDKIPEKFTDWVPARHLPHRGFKACCTYVDFDGDVNFYPYSDNDTIEEMSRILCKHYDQRTMKEHDLGGWEKNDLCIIKYHADQKWYRGRVLDVEQPMRVRLVDYGNEEDVVLGELKKRIIPSVQKIPILSTKAKIAGIEPIHSEWDVTHLDVLHKLLVGHNGVAMKVIERPPKDWKVAIWIIEKKSAIPLPRYLKQNTQIECHTEDINQYFDDDMREVVDVMIKNMLNPSEVVEKLVKAERTNLLSFINYTVNRSDDSKKLVETILNEESSVDDDDDEDEDDYETTSEKDISHAKFNNKIEEYESCVSETLRTEIPFEEVTIKASMNLSSINNSLNLIKSRLNSESSTIKNDDHSSSEEMSDEIYNSEVVISGILSNNQFNRSLDMESVKSHVLNNDAIDEHLTTSTPLNNSIELNPDLPQYIDFYRYNVNHFRMFLTDLSPDFTMGGFIVDVPDPELNKWVKYCEKRQDEIQIEVEDQPSYKYGTGALCLAKHRNGFWCRARVIKTEFTNMGDRIEVELIDYGIIDRVYEHELFVIKEKWLNDPWMGFRFKLHNLKLNDSIPDAARVIEQFFDQVEYVHAVIKKHAPVMELELYSNKAHTNLAYQPLIDNKYLIPVDSKNGSGIY</sequence>
<feature type="compositionally biased region" description="Acidic residues" evidence="1">
    <location>
        <begin position="1224"/>
        <end position="1239"/>
    </location>
</feature>
<gene>
    <name evidence="3" type="ORF">TKK_010141</name>
</gene>
<evidence type="ECO:0000256" key="1">
    <source>
        <dbReference type="SAM" id="MobiDB-lite"/>
    </source>
</evidence>
<dbReference type="InterPro" id="IPR002999">
    <property type="entry name" value="Tudor"/>
</dbReference>
<dbReference type="PROSITE" id="PS50304">
    <property type="entry name" value="TUDOR"/>
    <property type="match status" value="3"/>
</dbReference>
<dbReference type="PANTHER" id="PTHR16442:SF1">
    <property type="entry name" value="RING FINGER PROTEIN 17"/>
    <property type="match status" value="1"/>
</dbReference>
<dbReference type="SMART" id="SM00333">
    <property type="entry name" value="TUDOR"/>
    <property type="match status" value="3"/>
</dbReference>
<feature type="domain" description="Tudor" evidence="2">
    <location>
        <begin position="472"/>
        <end position="531"/>
    </location>
</feature>
<dbReference type="Pfam" id="PF00567">
    <property type="entry name" value="TUDOR"/>
    <property type="match status" value="5"/>
</dbReference>
<feature type="region of interest" description="Disordered" evidence="1">
    <location>
        <begin position="622"/>
        <end position="663"/>
    </location>
</feature>
<feature type="domain" description="Tudor" evidence="2">
    <location>
        <begin position="1022"/>
        <end position="1079"/>
    </location>
</feature>
<feature type="region of interest" description="Disordered" evidence="1">
    <location>
        <begin position="1221"/>
        <end position="1243"/>
    </location>
</feature>
<evidence type="ECO:0000259" key="2">
    <source>
        <dbReference type="PROSITE" id="PS50304"/>
    </source>
</evidence>
<dbReference type="PANTHER" id="PTHR16442">
    <property type="entry name" value="RING FINGER PROTEIN 17"/>
    <property type="match status" value="1"/>
</dbReference>
<dbReference type="Proteomes" id="UP001627154">
    <property type="component" value="Unassembled WGS sequence"/>
</dbReference>
<keyword evidence="4" id="KW-1185">Reference proteome</keyword>
<name>A0ABD2WTD3_9HYME</name>
<evidence type="ECO:0000313" key="4">
    <source>
        <dbReference type="Proteomes" id="UP001627154"/>
    </source>
</evidence>
<dbReference type="InterPro" id="IPR035437">
    <property type="entry name" value="SNase_OB-fold_sf"/>
</dbReference>
<dbReference type="SUPFAM" id="SSF63748">
    <property type="entry name" value="Tudor/PWWP/MBT"/>
    <property type="match status" value="5"/>
</dbReference>
<feature type="domain" description="Tudor" evidence="2">
    <location>
        <begin position="1437"/>
        <end position="1498"/>
    </location>
</feature>
<organism evidence="3 4">
    <name type="scientific">Trichogramma kaykai</name>
    <dbReference type="NCBI Taxonomy" id="54128"/>
    <lineage>
        <taxon>Eukaryota</taxon>
        <taxon>Metazoa</taxon>
        <taxon>Ecdysozoa</taxon>
        <taxon>Arthropoda</taxon>
        <taxon>Hexapoda</taxon>
        <taxon>Insecta</taxon>
        <taxon>Pterygota</taxon>
        <taxon>Neoptera</taxon>
        <taxon>Endopterygota</taxon>
        <taxon>Hymenoptera</taxon>
        <taxon>Apocrita</taxon>
        <taxon>Proctotrupomorpha</taxon>
        <taxon>Chalcidoidea</taxon>
        <taxon>Trichogrammatidae</taxon>
        <taxon>Trichogramma</taxon>
    </lineage>
</organism>
<accession>A0ABD2WTD3</accession>
<evidence type="ECO:0000313" key="3">
    <source>
        <dbReference type="EMBL" id="KAL3395823.1"/>
    </source>
</evidence>
<reference evidence="3 4" key="1">
    <citation type="journal article" date="2024" name="bioRxiv">
        <title>A reference genome for Trichogramma kaykai: A tiny desert-dwelling parasitoid wasp with competing sex-ratio distorters.</title>
        <authorList>
            <person name="Culotta J."/>
            <person name="Lindsey A.R."/>
        </authorList>
    </citation>
    <scope>NUCLEOTIDE SEQUENCE [LARGE SCALE GENOMIC DNA]</scope>
    <source>
        <strain evidence="3 4">KSX58</strain>
    </source>
</reference>
<dbReference type="GO" id="GO:0005737">
    <property type="term" value="C:cytoplasm"/>
    <property type="evidence" value="ECO:0007669"/>
    <property type="project" value="UniProtKB-ARBA"/>
</dbReference>
<dbReference type="CDD" id="cd20379">
    <property type="entry name" value="Tudor_dTUD-like"/>
    <property type="match status" value="1"/>
</dbReference>
<protein>
    <recommendedName>
        <fullName evidence="2">Tudor domain-containing protein</fullName>
    </recommendedName>
</protein>
<dbReference type="Gene3D" id="2.30.30.140">
    <property type="match status" value="5"/>
</dbReference>
<dbReference type="EMBL" id="JBJJXI010000077">
    <property type="protein sequence ID" value="KAL3395823.1"/>
    <property type="molecule type" value="Genomic_DNA"/>
</dbReference>
<proteinExistence type="predicted"/>
<comment type="caution">
    <text evidence="3">The sequence shown here is derived from an EMBL/GenBank/DDBJ whole genome shotgun (WGS) entry which is preliminary data.</text>
</comment>
<dbReference type="Gene3D" id="2.40.50.90">
    <property type="match status" value="4"/>
</dbReference>
<feature type="compositionally biased region" description="Basic and acidic residues" evidence="1">
    <location>
        <begin position="622"/>
        <end position="639"/>
    </location>
</feature>